<dbReference type="PRINTS" id="PR01435">
    <property type="entry name" value="NPOXDRDTASE5"/>
</dbReference>
<dbReference type="PANTHER" id="PTHR42829:SF2">
    <property type="entry name" value="NADH-UBIQUINONE OXIDOREDUCTASE CHAIN 5"/>
    <property type="match status" value="1"/>
</dbReference>
<feature type="transmembrane region" description="Helical" evidence="6">
    <location>
        <begin position="509"/>
        <end position="531"/>
    </location>
</feature>
<dbReference type="eggNOG" id="COG1009">
    <property type="taxonomic scope" value="Bacteria"/>
</dbReference>
<feature type="transmembrane region" description="Helical" evidence="6">
    <location>
        <begin position="252"/>
        <end position="270"/>
    </location>
</feature>
<organism evidence="9 10">
    <name type="scientific">Nitrosococcus halophilus (strain Nc4)</name>
    <dbReference type="NCBI Taxonomy" id="472759"/>
    <lineage>
        <taxon>Bacteria</taxon>
        <taxon>Pseudomonadati</taxon>
        <taxon>Pseudomonadota</taxon>
        <taxon>Gammaproteobacteria</taxon>
        <taxon>Chromatiales</taxon>
        <taxon>Chromatiaceae</taxon>
        <taxon>Nitrosococcus</taxon>
    </lineage>
</organism>
<evidence type="ECO:0000256" key="2">
    <source>
        <dbReference type="ARBA" id="ARBA00022692"/>
    </source>
</evidence>
<feature type="transmembrane region" description="Helical" evidence="6">
    <location>
        <begin position="334"/>
        <end position="356"/>
    </location>
</feature>
<protein>
    <submittedName>
        <fullName evidence="9">Proton-translocating NADH-quinone oxidoreductase, chain L</fullName>
    </submittedName>
</protein>
<feature type="transmembrane region" description="Helical" evidence="6">
    <location>
        <begin position="282"/>
        <end position="303"/>
    </location>
</feature>
<dbReference type="GO" id="GO:0016020">
    <property type="term" value="C:membrane"/>
    <property type="evidence" value="ECO:0007669"/>
    <property type="project" value="UniProtKB-SubCell"/>
</dbReference>
<evidence type="ECO:0000259" key="8">
    <source>
        <dbReference type="Pfam" id="PF00662"/>
    </source>
</evidence>
<feature type="transmembrane region" description="Helical" evidence="6">
    <location>
        <begin position="638"/>
        <end position="656"/>
    </location>
</feature>
<feature type="transmembrane region" description="Helical" evidence="6">
    <location>
        <begin position="377"/>
        <end position="400"/>
    </location>
</feature>
<accession>D5C507</accession>
<dbReference type="EMBL" id="CP001798">
    <property type="protein sequence ID" value="ADE15230.1"/>
    <property type="molecule type" value="Genomic_DNA"/>
</dbReference>
<dbReference type="GO" id="GO:0008137">
    <property type="term" value="F:NADH dehydrogenase (ubiquinone) activity"/>
    <property type="evidence" value="ECO:0007669"/>
    <property type="project" value="InterPro"/>
</dbReference>
<dbReference type="Pfam" id="PF00361">
    <property type="entry name" value="Proton_antipo_M"/>
    <property type="match status" value="1"/>
</dbReference>
<feature type="transmembrane region" description="Helical" evidence="6">
    <location>
        <begin position="310"/>
        <end position="328"/>
    </location>
</feature>
<dbReference type="InterPro" id="IPR003945">
    <property type="entry name" value="NU5C-like"/>
</dbReference>
<dbReference type="InterPro" id="IPR001750">
    <property type="entry name" value="ND/Mrp_TM"/>
</dbReference>
<evidence type="ECO:0000256" key="3">
    <source>
        <dbReference type="ARBA" id="ARBA00022989"/>
    </source>
</evidence>
<keyword evidence="10" id="KW-1185">Reference proteome</keyword>
<feature type="transmembrane region" description="Helical" evidence="6">
    <location>
        <begin position="142"/>
        <end position="161"/>
    </location>
</feature>
<feature type="transmembrane region" description="Helical" evidence="6">
    <location>
        <begin position="182"/>
        <end position="204"/>
    </location>
</feature>
<evidence type="ECO:0000256" key="5">
    <source>
        <dbReference type="RuleBase" id="RU000320"/>
    </source>
</evidence>
<feature type="domain" description="NADH:quinone oxidoreductase/Mrp antiporter transmembrane" evidence="7">
    <location>
        <begin position="136"/>
        <end position="430"/>
    </location>
</feature>
<dbReference type="GO" id="GO:0003954">
    <property type="term" value="F:NADH dehydrogenase activity"/>
    <property type="evidence" value="ECO:0007669"/>
    <property type="project" value="TreeGrafter"/>
</dbReference>
<keyword evidence="3 6" id="KW-1133">Transmembrane helix</keyword>
<reference evidence="10" key="1">
    <citation type="submission" date="2010-04" db="EMBL/GenBank/DDBJ databases">
        <title>Complete genome sequence of Nitrosococcus halophilus Nc4, a salt-adapted, aerobic obligate ammonia-oxidizing sulfur purple bacterium.</title>
        <authorList>
            <consortium name="US DOE Joint Genome Institute"/>
            <person name="Campbell M.A."/>
            <person name="Malfatti S.A."/>
            <person name="Chain P.S.G."/>
            <person name="Heidelberg J.F."/>
            <person name="Ward B.B."/>
            <person name="Klotz M.G."/>
        </authorList>
    </citation>
    <scope>NUCLEOTIDE SEQUENCE [LARGE SCALE GENOMIC DNA]</scope>
    <source>
        <strain evidence="10">Nc4</strain>
    </source>
</reference>
<dbReference type="GO" id="GO:0042773">
    <property type="term" value="P:ATP synthesis coupled electron transport"/>
    <property type="evidence" value="ECO:0007669"/>
    <property type="project" value="InterPro"/>
</dbReference>
<evidence type="ECO:0000259" key="7">
    <source>
        <dbReference type="Pfam" id="PF00361"/>
    </source>
</evidence>
<name>D5C507_NITHN</name>
<dbReference type="NCBIfam" id="TIGR01974">
    <property type="entry name" value="NDH_I_L"/>
    <property type="match status" value="1"/>
</dbReference>
<feature type="transmembrane region" description="Helical" evidence="6">
    <location>
        <begin position="552"/>
        <end position="573"/>
    </location>
</feature>
<feature type="transmembrane region" description="Helical" evidence="6">
    <location>
        <begin position="455"/>
        <end position="475"/>
    </location>
</feature>
<evidence type="ECO:0000256" key="6">
    <source>
        <dbReference type="SAM" id="Phobius"/>
    </source>
</evidence>
<dbReference type="GO" id="GO:0012505">
    <property type="term" value="C:endomembrane system"/>
    <property type="evidence" value="ECO:0007669"/>
    <property type="project" value="UniProtKB-SubCell"/>
</dbReference>
<evidence type="ECO:0000256" key="1">
    <source>
        <dbReference type="ARBA" id="ARBA00004127"/>
    </source>
</evidence>
<dbReference type="RefSeq" id="WP_013033095.1">
    <property type="nucleotide sequence ID" value="NC_013960.1"/>
</dbReference>
<dbReference type="OrthoDB" id="9768329at2"/>
<feature type="transmembrane region" description="Helical" evidence="6">
    <location>
        <begin position="210"/>
        <end position="231"/>
    </location>
</feature>
<evidence type="ECO:0000313" key="9">
    <source>
        <dbReference type="EMBL" id="ADE15230.1"/>
    </source>
</evidence>
<dbReference type="KEGG" id="nhl:Nhal_2131"/>
<dbReference type="InterPro" id="IPR001516">
    <property type="entry name" value="Proton_antipo_N"/>
</dbReference>
<keyword evidence="4 6" id="KW-0472">Membrane</keyword>
<proteinExistence type="predicted"/>
<feature type="transmembrane region" description="Helical" evidence="6">
    <location>
        <begin position="119"/>
        <end position="136"/>
    </location>
</feature>
<feature type="domain" description="NADH-Ubiquinone oxidoreductase (complex I) chain 5 N-terminal" evidence="8">
    <location>
        <begin position="70"/>
        <end position="120"/>
    </location>
</feature>
<evidence type="ECO:0000256" key="4">
    <source>
        <dbReference type="ARBA" id="ARBA00023136"/>
    </source>
</evidence>
<dbReference type="GO" id="GO:0015990">
    <property type="term" value="P:electron transport coupled proton transport"/>
    <property type="evidence" value="ECO:0007669"/>
    <property type="project" value="TreeGrafter"/>
</dbReference>
<dbReference type="Proteomes" id="UP000001844">
    <property type="component" value="Chromosome"/>
</dbReference>
<dbReference type="NCBIfam" id="NF005141">
    <property type="entry name" value="PRK06590.1"/>
    <property type="match status" value="1"/>
</dbReference>
<evidence type="ECO:0000313" key="10">
    <source>
        <dbReference type="Proteomes" id="UP000001844"/>
    </source>
</evidence>
<dbReference type="PRINTS" id="PR01434">
    <property type="entry name" value="NADHDHGNASE5"/>
</dbReference>
<sequence length="657" mass="71923">MLKLLWLIPTLPLAGFVLLILAPGQLSKKLSAFIGVGSVALSALLALGLGMEFLQSPPSGNAYRQILWTWMTIADFTPHIGLYLDSLSLVMILVITWVSFLIHLYSTEFMLDEAGYQRFFAYMNLFVASMLLLVLADDLLFLYLGWEGVGLCSYLLIGFWYQDPANGYAARKAFLVTRVGDTAMALGLLLLVTHLGTLNIQLLMERASQAWPVGSVLALAAAALLLGGAVGKSAQLPLQTWLPNAMAGPTPVSALIHAATMVTAGVYLIARTHVLFELAPPVHTAVAVIGAFTLLLAACSALVQTDIKRILAYSTMSQIGYMFLALGVGAWSAAIFHFMTHAFFKALLFLSAGVVITSLQHEHNIFKMGGLRRQLPLAFWGFLIGAASLASLPLITAGFYSKDLILWQVWSSPLGGGWLWAAGLIGALLTAVYIFRGWFIAFFGPVKTTVGKKPGMLMGIPLLVLSLLSIVGGWVEWLPMGGDQPFFSSLLHLTLPELEAGHGSPWVELSLQITASTASLLGVVLAYLFFLSKPQWRQALLEKRPVSALRRFWYAGWGFDGVYQLFLVRPLQWFAHLNRNDFIDAFSRGMGWLLVWPFLWLARVNKNDFIDAFYRGMAWLAQVGHQGLSRTQTGLVRWYTGGIAAGAALLIAMVVFL</sequence>
<feature type="transmembrane region" description="Helical" evidence="6">
    <location>
        <begin position="6"/>
        <end position="23"/>
    </location>
</feature>
<dbReference type="PANTHER" id="PTHR42829">
    <property type="entry name" value="NADH-UBIQUINONE OXIDOREDUCTASE CHAIN 5"/>
    <property type="match status" value="1"/>
</dbReference>
<feature type="transmembrane region" description="Helical" evidence="6">
    <location>
        <begin position="87"/>
        <end position="107"/>
    </location>
</feature>
<feature type="transmembrane region" description="Helical" evidence="6">
    <location>
        <begin position="585"/>
        <end position="602"/>
    </location>
</feature>
<gene>
    <name evidence="9" type="ordered locus">Nhal_2131</name>
</gene>
<dbReference type="STRING" id="472759.Nhal_2131"/>
<feature type="transmembrane region" description="Helical" evidence="6">
    <location>
        <begin position="420"/>
        <end position="443"/>
    </location>
</feature>
<dbReference type="HOGENOM" id="CLU_007100_6_0_6"/>
<feature type="transmembrane region" description="Helical" evidence="6">
    <location>
        <begin position="30"/>
        <end position="51"/>
    </location>
</feature>
<dbReference type="Pfam" id="PF00662">
    <property type="entry name" value="Proton_antipo_N"/>
    <property type="match status" value="1"/>
</dbReference>
<dbReference type="Gene3D" id="1.20.5.2700">
    <property type="match status" value="2"/>
</dbReference>
<keyword evidence="2 5" id="KW-0812">Transmembrane</keyword>
<comment type="subcellular location">
    <subcellularLocation>
        <location evidence="1">Endomembrane system</location>
        <topology evidence="1">Multi-pass membrane protein</topology>
    </subcellularLocation>
    <subcellularLocation>
        <location evidence="5">Membrane</location>
        <topology evidence="5">Multi-pass membrane protein</topology>
    </subcellularLocation>
</comment>
<dbReference type="InterPro" id="IPR018393">
    <property type="entry name" value="NADHpl_OxRdtase_5_subgr"/>
</dbReference>
<dbReference type="AlphaFoldDB" id="D5C507"/>